<gene>
    <name evidence="5" type="ORF">Ahy_A03g011005</name>
</gene>
<dbReference type="AlphaFoldDB" id="A0A445DPA1"/>
<dbReference type="SMR" id="A0A445DPA1"/>
<dbReference type="STRING" id="3818.A0A445DPA1"/>
<evidence type="ECO:0000313" key="5">
    <source>
        <dbReference type="EMBL" id="RYR65003.1"/>
    </source>
</evidence>
<evidence type="ECO:0008006" key="7">
    <source>
        <dbReference type="Google" id="ProtNLM"/>
    </source>
</evidence>
<sequence>MVATYEEARDYMAQVKEVFRDKIEVYHRFMQLLEDYNTGRRTDIEGVTAEVKEIFEGHDHLILGFNKFLPPQYQIQLPLEENQEQRDFQEALNFVRRVKTRLEDEGRYGFERSIQMGIRSWRMGKISRLEVFDQVVSILRGHEDLIEEFMSYFPEIVNFPSWGRKRPRSSIHRR</sequence>
<accession>A0A445DPA1</accession>
<reference evidence="5 6" key="1">
    <citation type="submission" date="2019-01" db="EMBL/GenBank/DDBJ databases">
        <title>Sequencing of cultivated peanut Arachis hypogaea provides insights into genome evolution and oil improvement.</title>
        <authorList>
            <person name="Chen X."/>
        </authorList>
    </citation>
    <scope>NUCLEOTIDE SEQUENCE [LARGE SCALE GENOMIC DNA]</scope>
    <source>
        <strain evidence="6">cv. Fuhuasheng</strain>
        <tissue evidence="5">Leaves</tissue>
    </source>
</reference>
<dbReference type="PROSITE" id="PS51477">
    <property type="entry name" value="PAH"/>
    <property type="match status" value="2"/>
</dbReference>
<organism evidence="5 6">
    <name type="scientific">Arachis hypogaea</name>
    <name type="common">Peanut</name>
    <dbReference type="NCBI Taxonomy" id="3818"/>
    <lineage>
        <taxon>Eukaryota</taxon>
        <taxon>Viridiplantae</taxon>
        <taxon>Streptophyta</taxon>
        <taxon>Embryophyta</taxon>
        <taxon>Tracheophyta</taxon>
        <taxon>Spermatophyta</taxon>
        <taxon>Magnoliopsida</taxon>
        <taxon>eudicotyledons</taxon>
        <taxon>Gunneridae</taxon>
        <taxon>Pentapetalae</taxon>
        <taxon>rosids</taxon>
        <taxon>fabids</taxon>
        <taxon>Fabales</taxon>
        <taxon>Fabaceae</taxon>
        <taxon>Papilionoideae</taxon>
        <taxon>50 kb inversion clade</taxon>
        <taxon>dalbergioids sensu lato</taxon>
        <taxon>Dalbergieae</taxon>
        <taxon>Pterocarpus clade</taxon>
        <taxon>Arachis</taxon>
    </lineage>
</organism>
<dbReference type="GO" id="GO:0000122">
    <property type="term" value="P:negative regulation of transcription by RNA polymerase II"/>
    <property type="evidence" value="ECO:0007669"/>
    <property type="project" value="TreeGrafter"/>
</dbReference>
<keyword evidence="3 4" id="KW-0539">Nucleus</keyword>
<dbReference type="Proteomes" id="UP000289738">
    <property type="component" value="Chromosome A03"/>
</dbReference>
<dbReference type="InterPro" id="IPR036600">
    <property type="entry name" value="PAH_sf"/>
</dbReference>
<dbReference type="Pfam" id="PF02671">
    <property type="entry name" value="PAH"/>
    <property type="match status" value="2"/>
</dbReference>
<comment type="subcellular location">
    <subcellularLocation>
        <location evidence="1 4">Nucleus</location>
    </subcellularLocation>
</comment>
<dbReference type="GO" id="GO:0000785">
    <property type="term" value="C:chromatin"/>
    <property type="evidence" value="ECO:0007669"/>
    <property type="project" value="TreeGrafter"/>
</dbReference>
<dbReference type="FunFam" id="1.20.1160.11:FF:000001">
    <property type="entry name" value="Paired amphipathic helix protein Sin3"/>
    <property type="match status" value="1"/>
</dbReference>
<evidence type="ECO:0000256" key="1">
    <source>
        <dbReference type="ARBA" id="ARBA00004123"/>
    </source>
</evidence>
<evidence type="ECO:0000256" key="4">
    <source>
        <dbReference type="PROSITE-ProRule" id="PRU00810"/>
    </source>
</evidence>
<dbReference type="PANTHER" id="PTHR12346">
    <property type="entry name" value="SIN3B-RELATED"/>
    <property type="match status" value="1"/>
</dbReference>
<dbReference type="GO" id="GO:0003714">
    <property type="term" value="F:transcription corepressor activity"/>
    <property type="evidence" value="ECO:0007669"/>
    <property type="project" value="InterPro"/>
</dbReference>
<evidence type="ECO:0000256" key="3">
    <source>
        <dbReference type="ARBA" id="ARBA00023242"/>
    </source>
</evidence>
<evidence type="ECO:0000313" key="6">
    <source>
        <dbReference type="Proteomes" id="UP000289738"/>
    </source>
</evidence>
<dbReference type="InterPro" id="IPR003822">
    <property type="entry name" value="PAH"/>
</dbReference>
<dbReference type="InterPro" id="IPR039774">
    <property type="entry name" value="Sin3-like"/>
</dbReference>
<dbReference type="Gramene" id="arahy.Tifrunner.gnm2.ann2.Ah03g515400.1">
    <property type="protein sequence ID" value="arahy.Tifrunner.gnm2.ann2.Ah03g515400.1-CDS"/>
    <property type="gene ID" value="arahy.Tifrunner.gnm2.ann2.Ah03g515400"/>
</dbReference>
<name>A0A445DPA1_ARAHY</name>
<dbReference type="GO" id="GO:0000118">
    <property type="term" value="C:histone deacetylase complex"/>
    <property type="evidence" value="ECO:0007669"/>
    <property type="project" value="TreeGrafter"/>
</dbReference>
<protein>
    <recommendedName>
        <fullName evidence="7">Paired amphipathic helix protein Sin3-like</fullName>
    </recommendedName>
</protein>
<proteinExistence type="predicted"/>
<dbReference type="PANTHER" id="PTHR12346:SF0">
    <property type="entry name" value="SIN3A, ISOFORM G"/>
    <property type="match status" value="1"/>
</dbReference>
<keyword evidence="6" id="KW-1185">Reference proteome</keyword>
<comment type="caution">
    <text evidence="5">The sequence shown here is derived from an EMBL/GenBank/DDBJ whole genome shotgun (WGS) entry which is preliminary data.</text>
</comment>
<keyword evidence="2" id="KW-0678">Repressor</keyword>
<dbReference type="SUPFAM" id="SSF47762">
    <property type="entry name" value="PAH2 domain"/>
    <property type="match status" value="2"/>
</dbReference>
<evidence type="ECO:0000256" key="2">
    <source>
        <dbReference type="ARBA" id="ARBA00022491"/>
    </source>
</evidence>
<dbReference type="Gene3D" id="1.20.1160.11">
    <property type="entry name" value="Paired amphipathic helix"/>
    <property type="match status" value="2"/>
</dbReference>
<dbReference type="EMBL" id="SDMP01000003">
    <property type="protein sequence ID" value="RYR65003.1"/>
    <property type="molecule type" value="Genomic_DNA"/>
</dbReference>